<evidence type="ECO:0000256" key="9">
    <source>
        <dbReference type="ARBA" id="ARBA00023157"/>
    </source>
</evidence>
<dbReference type="AlphaFoldDB" id="A0A8B8RAQ7"/>
<protein>
    <recommendedName>
        <fullName evidence="10">Transmembrane protease serine</fullName>
        <ecNumber evidence="10">3.4.21.-</ecNumber>
    </recommendedName>
</protein>
<dbReference type="InterPro" id="IPR036364">
    <property type="entry name" value="SEA_dom_sf"/>
</dbReference>
<dbReference type="InterPro" id="IPR001314">
    <property type="entry name" value="Peptidase_S1A"/>
</dbReference>
<feature type="active site" description="Charge relay system" evidence="11">
    <location>
        <position position="384"/>
    </location>
</feature>
<evidence type="ECO:0000256" key="5">
    <source>
        <dbReference type="ARBA" id="ARBA00022825"/>
    </source>
</evidence>
<proteinExistence type="inferred from homology"/>
<accession>A0A8B8RAQ7</accession>
<keyword evidence="2 10" id="KW-0645">Protease</keyword>
<keyword evidence="9" id="KW-1015">Disulfide bond</keyword>
<dbReference type="PROSITE" id="PS50240">
    <property type="entry name" value="TRYPSIN_DOM"/>
    <property type="match status" value="1"/>
</dbReference>
<evidence type="ECO:0000256" key="1">
    <source>
        <dbReference type="ARBA" id="ARBA00004606"/>
    </source>
</evidence>
<evidence type="ECO:0000256" key="4">
    <source>
        <dbReference type="ARBA" id="ARBA00022801"/>
    </source>
</evidence>
<dbReference type="GO" id="GO:0005576">
    <property type="term" value="C:extracellular region"/>
    <property type="evidence" value="ECO:0007669"/>
    <property type="project" value="InterPro"/>
</dbReference>
<dbReference type="KEGG" id="cfr:102508775"/>
<dbReference type="InterPro" id="IPR000082">
    <property type="entry name" value="SEA_dom"/>
</dbReference>
<dbReference type="InterPro" id="IPR001254">
    <property type="entry name" value="Trypsin_dom"/>
</dbReference>
<evidence type="ECO:0000256" key="12">
    <source>
        <dbReference type="SAM" id="Phobius"/>
    </source>
</evidence>
<keyword evidence="3 12" id="KW-0812">Transmembrane</keyword>
<dbReference type="PANTHER" id="PTHR24252">
    <property type="entry name" value="ACROSIN-RELATED"/>
    <property type="match status" value="1"/>
</dbReference>
<evidence type="ECO:0000256" key="2">
    <source>
        <dbReference type="ARBA" id="ARBA00022670"/>
    </source>
</evidence>
<feature type="domain" description="SEA" evidence="13">
    <location>
        <begin position="62"/>
        <end position="179"/>
    </location>
</feature>
<dbReference type="Proteomes" id="UP000694856">
    <property type="component" value="Chromosome 2"/>
</dbReference>
<dbReference type="InterPro" id="IPR009003">
    <property type="entry name" value="Peptidase_S1_PA"/>
</dbReference>
<dbReference type="GO" id="GO:0006508">
    <property type="term" value="P:proteolysis"/>
    <property type="evidence" value="ECO:0007669"/>
    <property type="project" value="UniProtKB-KW"/>
</dbReference>
<dbReference type="InterPro" id="IPR043504">
    <property type="entry name" value="Peptidase_S1_PA_chymotrypsin"/>
</dbReference>
<sequence>MYRSSRRVSCQLDYIKNMRPARVPSASRSLNPFIVCFVVIAVVVILALIIGLLVYFFAFDQKSYFYHSSFKILNVEYSDELSSPVTQKYRNFCGRIESMISKTFRESNLRNQFVRAHVAKLRQSGSDVIADIVMKFKFTRKNNGASMKSRIESVLQQILNNSGSLAINPSTEITSITDQDAVNILTQECGARPDLITLSEERIIGGTQAEEGDWPWQVSLQWNNLHHCGGVLISSTWILTAAHCFRSYSDPRRWTATFGISTTSPKQRIGVRTILIHNNYEPDTHENDIALVRLDREVTFDKNIHTVCLPVANQNIPPGSTAYVTGWGSRKYSGPTVAHLEQARVNIISHNVCNAPTSYNGAVLSGMLCAGVSQGGVDACQGDSGGPLVQEDSRQLWFLVGIVSWGYQCGLPDKPGVYTRVPAYRDWITQQTGI</sequence>
<feature type="active site" description="Charge relay system" evidence="11">
    <location>
        <position position="288"/>
    </location>
</feature>
<feature type="active site" description="Charge relay system" evidence="11">
    <location>
        <position position="243"/>
    </location>
</feature>
<keyword evidence="6" id="KW-0735">Signal-anchor</keyword>
<dbReference type="PANTHER" id="PTHR24252:SF7">
    <property type="entry name" value="HYALIN"/>
    <property type="match status" value="1"/>
</dbReference>
<evidence type="ECO:0000256" key="3">
    <source>
        <dbReference type="ARBA" id="ARBA00022692"/>
    </source>
</evidence>
<evidence type="ECO:0000256" key="8">
    <source>
        <dbReference type="ARBA" id="ARBA00023136"/>
    </source>
</evidence>
<dbReference type="Pfam" id="PF01390">
    <property type="entry name" value="SEA"/>
    <property type="match status" value="1"/>
</dbReference>
<evidence type="ECO:0000256" key="10">
    <source>
        <dbReference type="PIRNR" id="PIRNR037941"/>
    </source>
</evidence>
<dbReference type="SUPFAM" id="SSF50494">
    <property type="entry name" value="Trypsin-like serine proteases"/>
    <property type="match status" value="1"/>
</dbReference>
<evidence type="ECO:0000256" key="7">
    <source>
        <dbReference type="ARBA" id="ARBA00022989"/>
    </source>
</evidence>
<feature type="domain" description="Peptidase S1" evidence="14">
    <location>
        <begin position="203"/>
        <end position="433"/>
    </location>
</feature>
<comment type="similarity">
    <text evidence="10">Belongs to the peptidase S1 family.</text>
</comment>
<dbReference type="InterPro" id="IPR018114">
    <property type="entry name" value="TRYPSIN_HIS"/>
</dbReference>
<keyword evidence="7 12" id="KW-1133">Transmembrane helix</keyword>
<dbReference type="RefSeq" id="XP_032315052.1">
    <property type="nucleotide sequence ID" value="XM_032459161.1"/>
</dbReference>
<evidence type="ECO:0000259" key="13">
    <source>
        <dbReference type="PROSITE" id="PS50024"/>
    </source>
</evidence>
<evidence type="ECO:0000259" key="14">
    <source>
        <dbReference type="PROSITE" id="PS50240"/>
    </source>
</evidence>
<dbReference type="FunFam" id="2.40.10.10:FF:000003">
    <property type="entry name" value="Transmembrane serine protease 3"/>
    <property type="match status" value="1"/>
</dbReference>
<keyword evidence="15" id="KW-1185">Reference proteome</keyword>
<evidence type="ECO:0000256" key="11">
    <source>
        <dbReference type="PIRSR" id="PIRSR037941-1"/>
    </source>
</evidence>
<dbReference type="SMART" id="SM00200">
    <property type="entry name" value="SEA"/>
    <property type="match status" value="1"/>
</dbReference>
<name>A0A8B8RAQ7_CAMFR</name>
<dbReference type="Gene3D" id="2.40.10.10">
    <property type="entry name" value="Trypsin-like serine proteases"/>
    <property type="match status" value="2"/>
</dbReference>
<dbReference type="Gene3D" id="3.30.70.960">
    <property type="entry name" value="SEA domain"/>
    <property type="match status" value="1"/>
</dbReference>
<dbReference type="InterPro" id="IPR017329">
    <property type="entry name" value="Pept_S1A_HAT/DESC1"/>
</dbReference>
<gene>
    <name evidence="16" type="primary">LOC102508775</name>
</gene>
<dbReference type="PROSITE" id="PS50024">
    <property type="entry name" value="SEA"/>
    <property type="match status" value="1"/>
</dbReference>
<keyword evidence="8 10" id="KW-0472">Membrane</keyword>
<dbReference type="SUPFAM" id="SSF82671">
    <property type="entry name" value="SEA domain"/>
    <property type="match status" value="1"/>
</dbReference>
<feature type="transmembrane region" description="Helical" evidence="12">
    <location>
        <begin position="32"/>
        <end position="58"/>
    </location>
</feature>
<evidence type="ECO:0000313" key="15">
    <source>
        <dbReference type="Proteomes" id="UP000694856"/>
    </source>
</evidence>
<comment type="subcellular location">
    <subcellularLocation>
        <location evidence="1">Membrane</location>
        <topology evidence="1">Single-pass type II membrane protein</topology>
    </subcellularLocation>
</comment>
<dbReference type="SMART" id="SM00020">
    <property type="entry name" value="Tryp_SPc"/>
    <property type="match status" value="1"/>
</dbReference>
<organism evidence="15 16">
    <name type="scientific">Camelus ferus</name>
    <name type="common">Wild bactrian camel</name>
    <name type="synonym">Camelus bactrianus ferus</name>
    <dbReference type="NCBI Taxonomy" id="419612"/>
    <lineage>
        <taxon>Eukaryota</taxon>
        <taxon>Metazoa</taxon>
        <taxon>Chordata</taxon>
        <taxon>Craniata</taxon>
        <taxon>Vertebrata</taxon>
        <taxon>Euteleostomi</taxon>
        <taxon>Mammalia</taxon>
        <taxon>Eutheria</taxon>
        <taxon>Laurasiatheria</taxon>
        <taxon>Artiodactyla</taxon>
        <taxon>Tylopoda</taxon>
        <taxon>Camelidae</taxon>
        <taxon>Camelus</taxon>
    </lineage>
</organism>
<dbReference type="EC" id="3.4.21.-" evidence="10"/>
<keyword evidence="4 10" id="KW-0378">Hydrolase</keyword>
<evidence type="ECO:0000313" key="16">
    <source>
        <dbReference type="RefSeq" id="XP_032315052.1"/>
    </source>
</evidence>
<dbReference type="PRINTS" id="PR00722">
    <property type="entry name" value="CHYMOTRYPSIN"/>
</dbReference>
<dbReference type="GeneID" id="102508775"/>
<dbReference type="InterPro" id="IPR033116">
    <property type="entry name" value="TRYPSIN_SER"/>
</dbReference>
<dbReference type="GO" id="GO:0004252">
    <property type="term" value="F:serine-type endopeptidase activity"/>
    <property type="evidence" value="ECO:0007669"/>
    <property type="project" value="UniProtKB-UniRule"/>
</dbReference>
<reference evidence="16" key="1">
    <citation type="submission" date="2025-08" db="UniProtKB">
        <authorList>
            <consortium name="RefSeq"/>
        </authorList>
    </citation>
    <scope>IDENTIFICATION</scope>
    <source>
        <tissue evidence="16">Ear skin</tissue>
    </source>
</reference>
<keyword evidence="5 10" id="KW-0720">Serine protease</keyword>
<dbReference type="PIRSF" id="PIRSF037941">
    <property type="entry name" value="TMPRSS11ABCDE"/>
    <property type="match status" value="1"/>
</dbReference>
<evidence type="ECO:0000256" key="6">
    <source>
        <dbReference type="ARBA" id="ARBA00022968"/>
    </source>
</evidence>
<dbReference type="CDD" id="cd00190">
    <property type="entry name" value="Tryp_SPc"/>
    <property type="match status" value="1"/>
</dbReference>
<dbReference type="PROSITE" id="PS00134">
    <property type="entry name" value="TRYPSIN_HIS"/>
    <property type="match status" value="1"/>
</dbReference>
<dbReference type="PROSITE" id="PS00135">
    <property type="entry name" value="TRYPSIN_SER"/>
    <property type="match status" value="1"/>
</dbReference>
<dbReference type="Pfam" id="PF00089">
    <property type="entry name" value="Trypsin"/>
    <property type="match status" value="1"/>
</dbReference>
<dbReference type="GO" id="GO:0005886">
    <property type="term" value="C:plasma membrane"/>
    <property type="evidence" value="ECO:0007669"/>
    <property type="project" value="InterPro"/>
</dbReference>